<dbReference type="Proteomes" id="UP001056120">
    <property type="component" value="Linkage Group LG14"/>
</dbReference>
<evidence type="ECO:0000313" key="2">
    <source>
        <dbReference type="Proteomes" id="UP001056120"/>
    </source>
</evidence>
<name>A0ACB9GQV0_9ASTR</name>
<comment type="caution">
    <text evidence="1">The sequence shown here is derived from an EMBL/GenBank/DDBJ whole genome shotgun (WGS) entry which is preliminary data.</text>
</comment>
<reference evidence="2" key="1">
    <citation type="journal article" date="2022" name="Mol. Ecol. Resour.">
        <title>The genomes of chicory, endive, great burdock and yacon provide insights into Asteraceae palaeo-polyploidization history and plant inulin production.</title>
        <authorList>
            <person name="Fan W."/>
            <person name="Wang S."/>
            <person name="Wang H."/>
            <person name="Wang A."/>
            <person name="Jiang F."/>
            <person name="Liu H."/>
            <person name="Zhao H."/>
            <person name="Xu D."/>
            <person name="Zhang Y."/>
        </authorList>
    </citation>
    <scope>NUCLEOTIDE SEQUENCE [LARGE SCALE GENOMIC DNA]</scope>
    <source>
        <strain evidence="2">cv. Yunnan</strain>
    </source>
</reference>
<reference evidence="1 2" key="2">
    <citation type="journal article" date="2022" name="Mol. Ecol. Resour.">
        <title>The genomes of chicory, endive, great burdock and yacon provide insights into Asteraceae paleo-polyploidization history and plant inulin production.</title>
        <authorList>
            <person name="Fan W."/>
            <person name="Wang S."/>
            <person name="Wang H."/>
            <person name="Wang A."/>
            <person name="Jiang F."/>
            <person name="Liu H."/>
            <person name="Zhao H."/>
            <person name="Xu D."/>
            <person name="Zhang Y."/>
        </authorList>
    </citation>
    <scope>NUCLEOTIDE SEQUENCE [LARGE SCALE GENOMIC DNA]</scope>
    <source>
        <strain evidence="2">cv. Yunnan</strain>
        <tissue evidence="1">Leaves</tissue>
    </source>
</reference>
<protein>
    <submittedName>
        <fullName evidence="1">Uncharacterized protein</fullName>
    </submittedName>
</protein>
<evidence type="ECO:0000313" key="1">
    <source>
        <dbReference type="EMBL" id="KAI3785812.1"/>
    </source>
</evidence>
<organism evidence="1 2">
    <name type="scientific">Smallanthus sonchifolius</name>
    <dbReference type="NCBI Taxonomy" id="185202"/>
    <lineage>
        <taxon>Eukaryota</taxon>
        <taxon>Viridiplantae</taxon>
        <taxon>Streptophyta</taxon>
        <taxon>Embryophyta</taxon>
        <taxon>Tracheophyta</taxon>
        <taxon>Spermatophyta</taxon>
        <taxon>Magnoliopsida</taxon>
        <taxon>eudicotyledons</taxon>
        <taxon>Gunneridae</taxon>
        <taxon>Pentapetalae</taxon>
        <taxon>asterids</taxon>
        <taxon>campanulids</taxon>
        <taxon>Asterales</taxon>
        <taxon>Asteraceae</taxon>
        <taxon>Asteroideae</taxon>
        <taxon>Heliantheae alliance</taxon>
        <taxon>Millerieae</taxon>
        <taxon>Smallanthus</taxon>
    </lineage>
</organism>
<accession>A0ACB9GQV0</accession>
<proteinExistence type="predicted"/>
<keyword evidence="2" id="KW-1185">Reference proteome</keyword>
<sequence length="355" mass="38945">MEVPTGFLVVSLLLSCFVATSYGVYFSSLKETLMVTASPKTDQVLKAGEDKITVTWRFNRTLPAGTDAAYKTIKEEQVAYGQTTDAHKSTNLFEIQAITGRHVSLDIASICFSAFSIVSLAALSMKLKQSTLNAAAGYLDSEAGLKVNPSSMEVPAGFLVVSLLLSCFATTSYGVYFSSLKGTLEVTASPTKGQVLKAGEDIITVTWRFNQTYPAGTDSDYKTVKVKLCYAPISQKDRSWRKTVDLLKKDKTCPHKIVARPYTASNNSFTWTVERDIPSAIYFVRAFAFNAQEEQVAYGQTTDAHKVNNLFEIQAITGRHVSLDIASVCFSAFSIVSLAGFFYMEKRKAKASQQI</sequence>
<gene>
    <name evidence="1" type="ORF">L1987_44938</name>
</gene>
<dbReference type="EMBL" id="CM042031">
    <property type="protein sequence ID" value="KAI3785812.1"/>
    <property type="molecule type" value="Genomic_DNA"/>
</dbReference>